<reference evidence="1 3" key="1">
    <citation type="journal article" date="2017" name="BMC Genomics">
        <title>Comparative genomic and phylogenomic analyses of the Bifidobacteriaceae family.</title>
        <authorList>
            <person name="Lugli G.A."/>
            <person name="Milani C."/>
            <person name="Turroni F."/>
            <person name="Duranti S."/>
            <person name="Mancabelli L."/>
            <person name="Mangifesta M."/>
            <person name="Ferrario C."/>
            <person name="Modesto M."/>
            <person name="Mattarelli P."/>
            <person name="Jiri K."/>
            <person name="van Sinderen D."/>
            <person name="Ventura M."/>
        </authorList>
    </citation>
    <scope>NUCLEOTIDE SEQUENCE [LARGE SCALE GENOMIC DNA]</scope>
    <source>
        <strain evidence="1 3">DSM 100216</strain>
    </source>
</reference>
<evidence type="ECO:0000313" key="3">
    <source>
        <dbReference type="Proteomes" id="UP000216057"/>
    </source>
</evidence>
<dbReference type="EMBL" id="CP062938">
    <property type="protein sequence ID" value="QOL31691.1"/>
    <property type="molecule type" value="Genomic_DNA"/>
</dbReference>
<evidence type="ECO:0000313" key="2">
    <source>
        <dbReference type="EMBL" id="QOL31691.1"/>
    </source>
</evidence>
<keyword evidence="4" id="KW-1185">Reference proteome</keyword>
<dbReference type="Proteomes" id="UP000216057">
    <property type="component" value="Unassembled WGS sequence"/>
</dbReference>
<dbReference type="EMBL" id="MWWZ01000006">
    <property type="protein sequence ID" value="OZG68253.1"/>
    <property type="molecule type" value="Genomic_DNA"/>
</dbReference>
<name>A0A261GAI6_9BIFI</name>
<dbReference type="KEGG" id="beu:BE0216_03860"/>
<evidence type="ECO:0000313" key="4">
    <source>
        <dbReference type="Proteomes" id="UP000593943"/>
    </source>
</evidence>
<dbReference type="AlphaFoldDB" id="A0A261GAI6"/>
<gene>
    <name evidence="2" type="ORF">BE0216_03860</name>
    <name evidence="1" type="ORF">BEUL_1266</name>
</gene>
<proteinExistence type="predicted"/>
<evidence type="ECO:0000313" key="1">
    <source>
        <dbReference type="EMBL" id="OZG68253.1"/>
    </source>
</evidence>
<dbReference type="Proteomes" id="UP000593943">
    <property type="component" value="Chromosome"/>
</dbReference>
<sequence>MLRRERFYRYVGFDVMNNRERWRRVRLPRLWLDWLRDVVRDANHARLGFASWMYVMVRWRGDVLPADMLPVDVEIV</sequence>
<protein>
    <submittedName>
        <fullName evidence="1">Uncharacterized protein</fullName>
    </submittedName>
</protein>
<accession>A0A261GAI6</accession>
<organism evidence="1 3">
    <name type="scientific">Bifidobacterium eulemuris</name>
    <dbReference type="NCBI Taxonomy" id="1765219"/>
    <lineage>
        <taxon>Bacteria</taxon>
        <taxon>Bacillati</taxon>
        <taxon>Actinomycetota</taxon>
        <taxon>Actinomycetes</taxon>
        <taxon>Bifidobacteriales</taxon>
        <taxon>Bifidobacteriaceae</taxon>
        <taxon>Bifidobacterium</taxon>
    </lineage>
</organism>
<reference evidence="2 4" key="2">
    <citation type="submission" date="2020-10" db="EMBL/GenBank/DDBJ databases">
        <title>Genome sequencing of Bifidobacterium eulemuris_DSMZ_100216.</title>
        <authorList>
            <person name="Kim J."/>
        </authorList>
    </citation>
    <scope>NUCLEOTIDE SEQUENCE [LARGE SCALE GENOMIC DNA]</scope>
    <source>
        <strain evidence="2 4">DSM 100216</strain>
    </source>
</reference>
<dbReference type="RefSeq" id="WP_094636842.1">
    <property type="nucleotide sequence ID" value="NZ_CP062938.1"/>
</dbReference>